<dbReference type="WBParaSite" id="PS1159_v2.g19362.t1">
    <property type="protein sequence ID" value="PS1159_v2.g19362.t1"/>
    <property type="gene ID" value="PS1159_v2.g19362"/>
</dbReference>
<evidence type="ECO:0000313" key="2">
    <source>
        <dbReference type="WBParaSite" id="PS1159_v2.g19362.t1"/>
    </source>
</evidence>
<accession>A0AC35FQR4</accession>
<dbReference type="Proteomes" id="UP000887580">
    <property type="component" value="Unplaced"/>
</dbReference>
<proteinExistence type="predicted"/>
<organism evidence="1 2">
    <name type="scientific">Panagrolaimus sp. PS1159</name>
    <dbReference type="NCBI Taxonomy" id="55785"/>
    <lineage>
        <taxon>Eukaryota</taxon>
        <taxon>Metazoa</taxon>
        <taxon>Ecdysozoa</taxon>
        <taxon>Nematoda</taxon>
        <taxon>Chromadorea</taxon>
        <taxon>Rhabditida</taxon>
        <taxon>Tylenchina</taxon>
        <taxon>Panagrolaimomorpha</taxon>
        <taxon>Panagrolaimoidea</taxon>
        <taxon>Panagrolaimidae</taxon>
        <taxon>Panagrolaimus</taxon>
    </lineage>
</organism>
<protein>
    <submittedName>
        <fullName evidence="2">Uncharacterized protein</fullName>
    </submittedName>
</protein>
<sequence>MKTAIVFLALIAGVYTLTQTIILRGILYCNSELADNVLVELRERDTFEPDDTLSTNRSNYYGFFQLTGSQFEVFRIQPYLRVIHKCDVKDKYACHRHSDYAIPSYKYAVYEWKDAKPFTTDHGTYSFGLIDLNERKSRGFSRFFSDDRITHDKEICNY</sequence>
<reference evidence="2" key="1">
    <citation type="submission" date="2022-11" db="UniProtKB">
        <authorList>
            <consortium name="WormBaseParasite"/>
        </authorList>
    </citation>
    <scope>IDENTIFICATION</scope>
</reference>
<evidence type="ECO:0000313" key="1">
    <source>
        <dbReference type="Proteomes" id="UP000887580"/>
    </source>
</evidence>
<name>A0AC35FQR4_9BILA</name>